<comment type="similarity">
    <text evidence="1">Belongs to the helicase family.</text>
</comment>
<comment type="caution">
    <text evidence="5">The sequence shown here is derived from an EMBL/GenBank/DDBJ whole genome shotgun (WGS) entry which is preliminary data.</text>
</comment>
<keyword evidence="1" id="KW-0547">Nucleotide-binding</keyword>
<feature type="domain" description="DNA helicase Pif1-like 2B" evidence="4">
    <location>
        <begin position="598"/>
        <end position="644"/>
    </location>
</feature>
<dbReference type="CDD" id="cd18809">
    <property type="entry name" value="SF1_C_RecD"/>
    <property type="match status" value="1"/>
</dbReference>
<evidence type="ECO:0000256" key="2">
    <source>
        <dbReference type="SAM" id="MobiDB-lite"/>
    </source>
</evidence>
<dbReference type="GO" id="GO:0043139">
    <property type="term" value="F:5'-3' DNA helicase activity"/>
    <property type="evidence" value="ECO:0007669"/>
    <property type="project" value="UniProtKB-EC"/>
</dbReference>
<evidence type="ECO:0000313" key="6">
    <source>
        <dbReference type="Proteomes" id="UP000326396"/>
    </source>
</evidence>
<dbReference type="Proteomes" id="UP000326396">
    <property type="component" value="Linkage Group LG3"/>
</dbReference>
<dbReference type="OrthoDB" id="1002436at2759"/>
<name>A0A5N6N6J2_9ASTR</name>
<keyword evidence="1" id="KW-0067">ATP-binding</keyword>
<dbReference type="AlphaFoldDB" id="A0A5N6N6J2"/>
<dbReference type="Gene3D" id="2.30.30.940">
    <property type="match status" value="1"/>
</dbReference>
<evidence type="ECO:0000256" key="1">
    <source>
        <dbReference type="RuleBase" id="RU363044"/>
    </source>
</evidence>
<keyword evidence="6" id="KW-1185">Reference proteome</keyword>
<dbReference type="EMBL" id="SZYD01000013">
    <property type="protein sequence ID" value="KAD4384901.1"/>
    <property type="molecule type" value="Genomic_DNA"/>
</dbReference>
<dbReference type="Pfam" id="PF21530">
    <property type="entry name" value="Pif1_2B_dom"/>
    <property type="match status" value="1"/>
</dbReference>
<sequence length="795" mass="89219">MKDKSSNHMCTRSNAQSSSTSAFGNICHYSDDVERTPLSNISNVYADNISQSNAFERRKFRKLFLDGRKANMKSGQSNHRNNFSTSNSDRLVANDKEIATGNQMYTNQHQTIRSIGESTTNAGVSKVTSNKMTPSSNNERYTISSHLMQSTNRSNLTNSSLTKLQSGKCKLVNNARNVSRLPVNDLILDEEVDVQCILKDPFKGISEGLSLSDDQVKNLTLFEIEKYLLLNNSSLRTFSSMPFPDSECVSSSNNRLISEELSYDVTNAAIEFQNLLFSLTPEQWGVFDQITSAVECNKGDVFFVYGYGGTGKTFLWKTLSTAIRSKGQIVINVASSGIASLLLTGGRTAHSRFHIPLNINEDSICYIRPNSDDVHLLKQTRLIIWDEAPMTHKHAFEALDRTMNDVVSSDGCINNEISFGSKVIVFGGDFRQILPVVSNGSRQQIVNASLCSSYIWDKCKLLRLSKNMRLSVGSDAMDMQQTNIFAKWLLDIGEGNVGGMNDGKAKVDIPYDLLINDSDNPLSSLIDFVYPSILQNYKNQEFFRERAILAPKNEVVHEINDRLLSVFPGDEREYLSFDSICQTEHFNDSLQESLYSPDFLNSLKISGLPNHRLVLKVGVPVMLLRNIDQQNGLCNGTRLQVVSLGKRVIEAEIISGSNIGTRIFIPRINLIPTDKKIPYKFQRRQFPLSMCFAMTINKSQGQSLSRVGLYLKEPVFTHGQLYVALSRVKTRDGVKLLILDRDGKLLIHLNPRTKTPALEEAANPIRSIRCCFLSVRQIQFQVHKSIQKTNQNEKL</sequence>
<dbReference type="GO" id="GO:0005524">
    <property type="term" value="F:ATP binding"/>
    <property type="evidence" value="ECO:0007669"/>
    <property type="project" value="UniProtKB-KW"/>
</dbReference>
<dbReference type="PANTHER" id="PTHR10492">
    <property type="match status" value="1"/>
</dbReference>
<dbReference type="Pfam" id="PF05970">
    <property type="entry name" value="PIF1"/>
    <property type="match status" value="1"/>
</dbReference>
<dbReference type="GO" id="GO:0006281">
    <property type="term" value="P:DNA repair"/>
    <property type="evidence" value="ECO:0007669"/>
    <property type="project" value="UniProtKB-KW"/>
</dbReference>
<feature type="region of interest" description="Disordered" evidence="2">
    <location>
        <begin position="1"/>
        <end position="21"/>
    </location>
</feature>
<dbReference type="FunFam" id="3.40.50.300:FF:002884">
    <property type="entry name" value="ATP-dependent DNA helicase"/>
    <property type="match status" value="1"/>
</dbReference>
<dbReference type="EC" id="5.6.2.3" evidence="1"/>
<keyword evidence="1" id="KW-0227">DNA damage</keyword>
<feature type="domain" description="DNA helicase Pif1-like DEAD-box helicase" evidence="3">
    <location>
        <begin position="279"/>
        <end position="498"/>
    </location>
</feature>
<dbReference type="GO" id="GO:0006310">
    <property type="term" value="P:DNA recombination"/>
    <property type="evidence" value="ECO:0007669"/>
    <property type="project" value="UniProtKB-KW"/>
</dbReference>
<dbReference type="SUPFAM" id="SSF52540">
    <property type="entry name" value="P-loop containing nucleoside triphosphate hydrolases"/>
    <property type="match status" value="2"/>
</dbReference>
<keyword evidence="1" id="KW-0378">Hydrolase</keyword>
<comment type="catalytic activity">
    <reaction evidence="1">
        <text>ATP + H2O = ADP + phosphate + H(+)</text>
        <dbReference type="Rhea" id="RHEA:13065"/>
        <dbReference type="ChEBI" id="CHEBI:15377"/>
        <dbReference type="ChEBI" id="CHEBI:15378"/>
        <dbReference type="ChEBI" id="CHEBI:30616"/>
        <dbReference type="ChEBI" id="CHEBI:43474"/>
        <dbReference type="ChEBI" id="CHEBI:456216"/>
        <dbReference type="EC" id="5.6.2.3"/>
    </reaction>
</comment>
<proteinExistence type="inferred from homology"/>
<dbReference type="GO" id="GO:0000723">
    <property type="term" value="P:telomere maintenance"/>
    <property type="evidence" value="ECO:0007669"/>
    <property type="project" value="InterPro"/>
</dbReference>
<comment type="cofactor">
    <cofactor evidence="1">
        <name>Mg(2+)</name>
        <dbReference type="ChEBI" id="CHEBI:18420"/>
    </cofactor>
</comment>
<accession>A0A5N6N6J2</accession>
<evidence type="ECO:0000259" key="4">
    <source>
        <dbReference type="Pfam" id="PF21530"/>
    </source>
</evidence>
<protein>
    <recommendedName>
        <fullName evidence="1">ATP-dependent DNA helicase</fullName>
        <ecNumber evidence="1">5.6.2.3</ecNumber>
    </recommendedName>
</protein>
<dbReference type="PANTHER" id="PTHR10492:SF74">
    <property type="entry name" value="ATP-DEPENDENT DNA HELICASE"/>
    <property type="match status" value="1"/>
</dbReference>
<keyword evidence="1" id="KW-0233">DNA recombination</keyword>
<reference evidence="5 6" key="1">
    <citation type="submission" date="2019-05" db="EMBL/GenBank/DDBJ databases">
        <title>Mikania micrantha, genome provides insights into the molecular mechanism of rapid growth.</title>
        <authorList>
            <person name="Liu B."/>
        </authorList>
    </citation>
    <scope>NUCLEOTIDE SEQUENCE [LARGE SCALE GENOMIC DNA]</scope>
    <source>
        <strain evidence="5">NLD-2019</strain>
        <tissue evidence="5">Leaf</tissue>
    </source>
</reference>
<organism evidence="5 6">
    <name type="scientific">Mikania micrantha</name>
    <name type="common">bitter vine</name>
    <dbReference type="NCBI Taxonomy" id="192012"/>
    <lineage>
        <taxon>Eukaryota</taxon>
        <taxon>Viridiplantae</taxon>
        <taxon>Streptophyta</taxon>
        <taxon>Embryophyta</taxon>
        <taxon>Tracheophyta</taxon>
        <taxon>Spermatophyta</taxon>
        <taxon>Magnoliopsida</taxon>
        <taxon>eudicotyledons</taxon>
        <taxon>Gunneridae</taxon>
        <taxon>Pentapetalae</taxon>
        <taxon>asterids</taxon>
        <taxon>campanulids</taxon>
        <taxon>Asterales</taxon>
        <taxon>Asteraceae</taxon>
        <taxon>Asteroideae</taxon>
        <taxon>Heliantheae alliance</taxon>
        <taxon>Eupatorieae</taxon>
        <taxon>Mikania</taxon>
    </lineage>
</organism>
<keyword evidence="1" id="KW-0234">DNA repair</keyword>
<dbReference type="GO" id="GO:0016887">
    <property type="term" value="F:ATP hydrolysis activity"/>
    <property type="evidence" value="ECO:0007669"/>
    <property type="project" value="RHEA"/>
</dbReference>
<dbReference type="InterPro" id="IPR010285">
    <property type="entry name" value="DNA_helicase_pif1-like_DEAD"/>
</dbReference>
<dbReference type="InterPro" id="IPR049163">
    <property type="entry name" value="Pif1-like_2B_dom"/>
</dbReference>
<evidence type="ECO:0000313" key="5">
    <source>
        <dbReference type="EMBL" id="KAD4384901.1"/>
    </source>
</evidence>
<feature type="region of interest" description="Disordered" evidence="2">
    <location>
        <begin position="117"/>
        <end position="138"/>
    </location>
</feature>
<evidence type="ECO:0000259" key="3">
    <source>
        <dbReference type="Pfam" id="PF05970"/>
    </source>
</evidence>
<dbReference type="Gene3D" id="3.40.50.300">
    <property type="entry name" value="P-loop containing nucleotide triphosphate hydrolases"/>
    <property type="match status" value="2"/>
</dbReference>
<gene>
    <name evidence="5" type="ORF">E3N88_25069</name>
</gene>
<keyword evidence="1" id="KW-0347">Helicase</keyword>
<feature type="compositionally biased region" description="Polar residues" evidence="2">
    <location>
        <begin position="7"/>
        <end position="21"/>
    </location>
</feature>
<dbReference type="InterPro" id="IPR027417">
    <property type="entry name" value="P-loop_NTPase"/>
</dbReference>